<protein>
    <submittedName>
        <fullName evidence="1">Uncharacterized protein</fullName>
    </submittedName>
</protein>
<name>A0ABR2AGJ3_9ROSI</name>
<organism evidence="1 2">
    <name type="scientific">Hibiscus sabdariffa</name>
    <name type="common">roselle</name>
    <dbReference type="NCBI Taxonomy" id="183260"/>
    <lineage>
        <taxon>Eukaryota</taxon>
        <taxon>Viridiplantae</taxon>
        <taxon>Streptophyta</taxon>
        <taxon>Embryophyta</taxon>
        <taxon>Tracheophyta</taxon>
        <taxon>Spermatophyta</taxon>
        <taxon>Magnoliopsida</taxon>
        <taxon>eudicotyledons</taxon>
        <taxon>Gunneridae</taxon>
        <taxon>Pentapetalae</taxon>
        <taxon>rosids</taxon>
        <taxon>malvids</taxon>
        <taxon>Malvales</taxon>
        <taxon>Malvaceae</taxon>
        <taxon>Malvoideae</taxon>
        <taxon>Hibiscus</taxon>
    </lineage>
</organism>
<keyword evidence="2" id="KW-1185">Reference proteome</keyword>
<accession>A0ABR2AGJ3</accession>
<proteinExistence type="predicted"/>
<sequence length="242" mass="27603">MYRVTSTNLIAVSAVRKDQSKPSISLFSCLGDSDESPERPCCLIIRTVSTVIVSPNRNYQQTLEFSLTNTDSSIFMPPDVVHYSTTTRFSQDLSRPSSLSTTHFRSSSILFYGEIRLFSLKRRNSDEGSRHKVFKEEDKDGGRDAFQIASAAQRPWRCFSFEEIFFAINAFSSVNHVVLLPSKQRRVHLRRVAKVPIVAAVSENLIKVEPDQNDQSVEFMVRAVVTVRNKNMEDFKETLMKH</sequence>
<gene>
    <name evidence="1" type="ORF">V6N11_082301</name>
</gene>
<dbReference type="EMBL" id="JBBPBN010000256">
    <property type="protein sequence ID" value="KAK8492145.1"/>
    <property type="molecule type" value="Genomic_DNA"/>
</dbReference>
<evidence type="ECO:0000313" key="1">
    <source>
        <dbReference type="EMBL" id="KAK8492145.1"/>
    </source>
</evidence>
<evidence type="ECO:0000313" key="2">
    <source>
        <dbReference type="Proteomes" id="UP001396334"/>
    </source>
</evidence>
<reference evidence="1 2" key="1">
    <citation type="journal article" date="2024" name="G3 (Bethesda)">
        <title>Genome assembly of Hibiscus sabdariffa L. provides insights into metabolisms of medicinal natural products.</title>
        <authorList>
            <person name="Kim T."/>
        </authorList>
    </citation>
    <scope>NUCLEOTIDE SEQUENCE [LARGE SCALE GENOMIC DNA]</scope>
    <source>
        <strain evidence="1">TK-2024</strain>
        <tissue evidence="1">Old leaves</tissue>
    </source>
</reference>
<dbReference type="Proteomes" id="UP001396334">
    <property type="component" value="Unassembled WGS sequence"/>
</dbReference>
<comment type="caution">
    <text evidence="1">The sequence shown here is derived from an EMBL/GenBank/DDBJ whole genome shotgun (WGS) entry which is preliminary data.</text>
</comment>